<dbReference type="RefSeq" id="WP_257464175.1">
    <property type="nucleotide sequence ID" value="NZ_BAABXP010000006.1"/>
</dbReference>
<name>A0ABV2M047_9FIRM</name>
<dbReference type="HAMAP" id="MF_00149">
    <property type="entry name" value="DNA_mis_repair"/>
    <property type="match status" value="1"/>
</dbReference>
<feature type="compositionally biased region" description="Basic and acidic residues" evidence="5">
    <location>
        <begin position="442"/>
        <end position="468"/>
    </location>
</feature>
<dbReference type="InterPro" id="IPR014721">
    <property type="entry name" value="Ribsml_uS5_D2-typ_fold_subgr"/>
</dbReference>
<dbReference type="InterPro" id="IPR014762">
    <property type="entry name" value="DNA_mismatch_repair_CS"/>
</dbReference>
<feature type="domain" description="DNA mismatch repair protein S5" evidence="7">
    <location>
        <begin position="209"/>
        <end position="327"/>
    </location>
</feature>
<dbReference type="PROSITE" id="PS00058">
    <property type="entry name" value="DNA_MISMATCH_REPAIR_1"/>
    <property type="match status" value="1"/>
</dbReference>
<proteinExistence type="inferred from homology"/>
<dbReference type="Pfam" id="PF13589">
    <property type="entry name" value="HATPase_c_3"/>
    <property type="match status" value="1"/>
</dbReference>
<keyword evidence="9" id="KW-1185">Reference proteome</keyword>
<sequence>MRKIAVLDQNTIDKIAAGEVVERPSSVVKELVENAIDAGATAVTVEITDGGKKLIRITDNGAGIEADQIPLAFLRHATSKIEKVEDLEQIASLGFRGEALSSIAAVSQVELITKTPSAVSGSRYIIEGGVEHSLEELGAPEGTTFLVRNLFYNTPARSKFLKSDMTEANYIHTLMEQLALSHPEISFKYIQNRQVKLHSAGNYSVKDVIYSVYGRDITKALLDAEFENDFMKITGFVGKPEIARGNRSFENYYINGRYVKNNIITKAIENAYKGFLMQHKFPFVSLQMQMEGNDLDVNVHPAKREVRFAREQEVYEAVYDTVRRALTGKEMIPKVSVGRPEPETKETPVKSVSVPEPFEKKRREQLYGHTEKEMQETGISGTRAYSGAGSFVSKKTKSWMERPAYQSTVKEPSVSYSASHTTETKKPQVFSASEEDLFQGTLREKQEEELKRETETKLPAEENRELKNTGRSQMKNTVPVSQNTNQKKEHWISEKEKPESGDFLSEPAEITHTSDSPEKTAQNLETVISVETEPGISAAESDQNSHEMTAQEPRQLELFEEKLLAPESRERIRLVGQIFDTYWLAQFGDNFYIIDQHAAHEKVYYERLVKSFQEKTVDSQYLNPPLIVTLNLQEENILKENQKYFSQFGFEIEEFGGKEYRISAVPATLYGFSEEALFLEMLDQLSGSGEKDALDIFASRLATMACKAAVKGNHAMSAKEAEKLIDELLTLDNPYHCPHGRPTIISMTRTELEKKFKRIV</sequence>
<comment type="similarity">
    <text evidence="1 4">Belongs to the DNA mismatch repair MutL/HexB family.</text>
</comment>
<accession>A0ABV2M047</accession>
<organism evidence="8 9">
    <name type="scientific">Blautia caecimuris</name>
    <dbReference type="NCBI Taxonomy" id="1796615"/>
    <lineage>
        <taxon>Bacteria</taxon>
        <taxon>Bacillati</taxon>
        <taxon>Bacillota</taxon>
        <taxon>Clostridia</taxon>
        <taxon>Lachnospirales</taxon>
        <taxon>Lachnospiraceae</taxon>
        <taxon>Blautia</taxon>
    </lineage>
</organism>
<dbReference type="Pfam" id="PF08676">
    <property type="entry name" value="MutL_C"/>
    <property type="match status" value="1"/>
</dbReference>
<dbReference type="InterPro" id="IPR042120">
    <property type="entry name" value="MutL_C_dimsub"/>
</dbReference>
<keyword evidence="2 4" id="KW-0227">DNA damage</keyword>
<dbReference type="Gene3D" id="3.30.230.10">
    <property type="match status" value="1"/>
</dbReference>
<dbReference type="InterPro" id="IPR013507">
    <property type="entry name" value="DNA_mismatch_S5_2-like"/>
</dbReference>
<dbReference type="Gene3D" id="3.30.565.10">
    <property type="entry name" value="Histidine kinase-like ATPase, C-terminal domain"/>
    <property type="match status" value="1"/>
</dbReference>
<evidence type="ECO:0000313" key="8">
    <source>
        <dbReference type="EMBL" id="MET3749823.1"/>
    </source>
</evidence>
<feature type="region of interest" description="Disordered" evidence="5">
    <location>
        <begin position="399"/>
        <end position="521"/>
    </location>
</feature>
<feature type="compositionally biased region" description="Polar residues" evidence="5">
    <location>
        <begin position="511"/>
        <end position="521"/>
    </location>
</feature>
<evidence type="ECO:0000259" key="7">
    <source>
        <dbReference type="SMART" id="SM01340"/>
    </source>
</evidence>
<evidence type="ECO:0000256" key="2">
    <source>
        <dbReference type="ARBA" id="ARBA00022763"/>
    </source>
</evidence>
<dbReference type="Proteomes" id="UP001549106">
    <property type="component" value="Unassembled WGS sequence"/>
</dbReference>
<dbReference type="CDD" id="cd00782">
    <property type="entry name" value="MutL_Trans"/>
    <property type="match status" value="1"/>
</dbReference>
<dbReference type="InterPro" id="IPR020568">
    <property type="entry name" value="Ribosomal_Su5_D2-typ_SF"/>
</dbReference>
<dbReference type="SMART" id="SM01340">
    <property type="entry name" value="DNA_mis_repair"/>
    <property type="match status" value="1"/>
</dbReference>
<dbReference type="SUPFAM" id="SSF118116">
    <property type="entry name" value="DNA mismatch repair protein MutL"/>
    <property type="match status" value="1"/>
</dbReference>
<evidence type="ECO:0000256" key="3">
    <source>
        <dbReference type="ARBA" id="ARBA00023204"/>
    </source>
</evidence>
<dbReference type="PANTHER" id="PTHR10073">
    <property type="entry name" value="DNA MISMATCH REPAIR PROTEIN MLH, PMS, MUTL"/>
    <property type="match status" value="1"/>
</dbReference>
<dbReference type="InterPro" id="IPR020667">
    <property type="entry name" value="DNA_mismatch_repair_MutL"/>
</dbReference>
<evidence type="ECO:0000256" key="4">
    <source>
        <dbReference type="HAMAP-Rule" id="MF_00149"/>
    </source>
</evidence>
<evidence type="ECO:0000259" key="6">
    <source>
        <dbReference type="SMART" id="SM00853"/>
    </source>
</evidence>
<dbReference type="InterPro" id="IPR038973">
    <property type="entry name" value="MutL/Mlh/Pms-like"/>
</dbReference>
<dbReference type="NCBIfam" id="TIGR00585">
    <property type="entry name" value="mutl"/>
    <property type="match status" value="1"/>
</dbReference>
<protein>
    <recommendedName>
        <fullName evidence="4">DNA mismatch repair protein MutL</fullName>
    </recommendedName>
</protein>
<dbReference type="InterPro" id="IPR002099">
    <property type="entry name" value="MutL/Mlh/PMS"/>
</dbReference>
<dbReference type="Pfam" id="PF01119">
    <property type="entry name" value="DNA_mis_repair"/>
    <property type="match status" value="1"/>
</dbReference>
<dbReference type="InterPro" id="IPR014790">
    <property type="entry name" value="MutL_C"/>
</dbReference>
<dbReference type="CDD" id="cd16926">
    <property type="entry name" value="HATPase_MutL-MLH-PMS-like"/>
    <property type="match status" value="1"/>
</dbReference>
<dbReference type="EMBL" id="JBEPMJ010000005">
    <property type="protein sequence ID" value="MET3749823.1"/>
    <property type="molecule type" value="Genomic_DNA"/>
</dbReference>
<dbReference type="Gene3D" id="3.30.1540.20">
    <property type="entry name" value="MutL, C-terminal domain, dimerisation subdomain"/>
    <property type="match status" value="1"/>
</dbReference>
<feature type="compositionally biased region" description="Basic and acidic residues" evidence="5">
    <location>
        <begin position="486"/>
        <end position="500"/>
    </location>
</feature>
<feature type="compositionally biased region" description="Polar residues" evidence="5">
    <location>
        <begin position="469"/>
        <end position="485"/>
    </location>
</feature>
<dbReference type="Gene3D" id="3.30.1370.100">
    <property type="entry name" value="MutL, C-terminal domain, regulatory subdomain"/>
    <property type="match status" value="1"/>
</dbReference>
<comment type="caution">
    <text evidence="8">The sequence shown here is derived from an EMBL/GenBank/DDBJ whole genome shotgun (WGS) entry which is preliminary data.</text>
</comment>
<dbReference type="SUPFAM" id="SSF54211">
    <property type="entry name" value="Ribosomal protein S5 domain 2-like"/>
    <property type="match status" value="1"/>
</dbReference>
<feature type="compositionally biased region" description="Polar residues" evidence="5">
    <location>
        <begin position="405"/>
        <end position="421"/>
    </location>
</feature>
<dbReference type="InterPro" id="IPR042121">
    <property type="entry name" value="MutL_C_regsub"/>
</dbReference>
<gene>
    <name evidence="4" type="primary">mutL</name>
    <name evidence="8" type="ORF">ABID24_001057</name>
</gene>
<keyword evidence="3 4" id="KW-0234">DNA repair</keyword>
<dbReference type="InterPro" id="IPR037198">
    <property type="entry name" value="MutL_C_sf"/>
</dbReference>
<evidence type="ECO:0000313" key="9">
    <source>
        <dbReference type="Proteomes" id="UP001549106"/>
    </source>
</evidence>
<evidence type="ECO:0000256" key="5">
    <source>
        <dbReference type="SAM" id="MobiDB-lite"/>
    </source>
</evidence>
<comment type="function">
    <text evidence="4">This protein is involved in the repair of mismatches in DNA. It is required for dam-dependent methyl-directed DNA mismatch repair. May act as a 'molecular matchmaker', a protein that promotes the formation of a stable complex between two or more DNA-binding proteins in an ATP-dependent manner without itself being part of a final effector complex.</text>
</comment>
<dbReference type="SUPFAM" id="SSF55874">
    <property type="entry name" value="ATPase domain of HSP90 chaperone/DNA topoisomerase II/histidine kinase"/>
    <property type="match status" value="1"/>
</dbReference>
<evidence type="ECO:0000256" key="1">
    <source>
        <dbReference type="ARBA" id="ARBA00006082"/>
    </source>
</evidence>
<dbReference type="InterPro" id="IPR036890">
    <property type="entry name" value="HATPase_C_sf"/>
</dbReference>
<dbReference type="SMART" id="SM00853">
    <property type="entry name" value="MutL_C"/>
    <property type="match status" value="1"/>
</dbReference>
<dbReference type="PANTHER" id="PTHR10073:SF12">
    <property type="entry name" value="DNA MISMATCH REPAIR PROTEIN MLH1"/>
    <property type="match status" value="1"/>
</dbReference>
<reference evidence="8 9" key="1">
    <citation type="submission" date="2024-06" db="EMBL/GenBank/DDBJ databases">
        <title>Genomic Encyclopedia of Type Strains, Phase IV (KMG-IV): sequencing the most valuable type-strain genomes for metagenomic binning, comparative biology and taxonomic classification.</title>
        <authorList>
            <person name="Goeker M."/>
        </authorList>
    </citation>
    <scope>NUCLEOTIDE SEQUENCE [LARGE SCALE GENOMIC DNA]</scope>
    <source>
        <strain evidence="8 9">DSM 29492</strain>
    </source>
</reference>
<feature type="domain" description="MutL C-terminal dimerisation" evidence="6">
    <location>
        <begin position="574"/>
        <end position="716"/>
    </location>
</feature>